<dbReference type="EMBL" id="HBFD01004136">
    <property type="protein sequence ID" value="CAD8718148.1"/>
    <property type="molecule type" value="Transcribed_RNA"/>
</dbReference>
<accession>A0A7S0SY04</accession>
<organism evidence="1">
    <name type="scientific">Chromulina nebulosa</name>
    <dbReference type="NCBI Taxonomy" id="96789"/>
    <lineage>
        <taxon>Eukaryota</taxon>
        <taxon>Sar</taxon>
        <taxon>Stramenopiles</taxon>
        <taxon>Ochrophyta</taxon>
        <taxon>Chrysophyceae</taxon>
        <taxon>Chromulinales</taxon>
        <taxon>Chromulinaceae</taxon>
        <taxon>Chromulina</taxon>
    </lineage>
</organism>
<sequence>MMTLNEYKEELKNTYNDIGFSIGSSLYSTNEDKIINKINTHKDFYDNIKYHMNSSDSLYVGYILLSDRFDFNGGSIYVDKLKQSTQSILEDVYDDDISPDTVHGHQLHLIELKKYSVQGKLYDEYTPEKGEMLVIDNRVKHYLSPINKGKQDYLLIEFDLLNNCQTY</sequence>
<proteinExistence type="predicted"/>
<gene>
    <name evidence="1" type="ORF">CNEB1095_LOCUS2693</name>
</gene>
<reference evidence="1" key="1">
    <citation type="submission" date="2021-01" db="EMBL/GenBank/DDBJ databases">
        <authorList>
            <person name="Corre E."/>
            <person name="Pelletier E."/>
            <person name="Niang G."/>
            <person name="Scheremetjew M."/>
            <person name="Finn R."/>
            <person name="Kale V."/>
            <person name="Holt S."/>
            <person name="Cochrane G."/>
            <person name="Meng A."/>
            <person name="Brown T."/>
            <person name="Cohen L."/>
        </authorList>
    </citation>
    <scope>NUCLEOTIDE SEQUENCE</scope>
    <source>
        <strain evidence="1">UTEXLB2642</strain>
    </source>
</reference>
<protein>
    <submittedName>
        <fullName evidence="1">Uncharacterized protein</fullName>
    </submittedName>
</protein>
<name>A0A7S0SY04_9STRA</name>
<dbReference type="AlphaFoldDB" id="A0A7S0SY04"/>
<evidence type="ECO:0000313" key="1">
    <source>
        <dbReference type="EMBL" id="CAD8718148.1"/>
    </source>
</evidence>